<dbReference type="RefSeq" id="WP_008603754.1">
    <property type="nucleotide sequence ID" value="NZ_AMRV01000014.1"/>
</dbReference>
<dbReference type="Pfam" id="PF18739">
    <property type="entry name" value="HEPN_Apea"/>
    <property type="match status" value="1"/>
</dbReference>
<accession>M2U1X4</accession>
<keyword evidence="4" id="KW-1185">Reference proteome</keyword>
<evidence type="ECO:0000313" key="4">
    <source>
        <dbReference type="Proteomes" id="UP000011717"/>
    </source>
</evidence>
<dbReference type="PATRIC" id="fig|1234595.3.peg.2793"/>
<evidence type="ECO:0000259" key="1">
    <source>
        <dbReference type="Pfam" id="PF18739"/>
    </source>
</evidence>
<dbReference type="InterPro" id="IPR041229">
    <property type="entry name" value="HEPN_Apea"/>
</dbReference>
<reference evidence="3 4" key="1">
    <citation type="journal article" date="2013" name="Genome Announc.">
        <title>Draft Genome Sequence of Strain JLT2015T, Belonging to the Family Sphingomonadaceae of the Alphaproteobacteria.</title>
        <authorList>
            <person name="Tang K."/>
            <person name="Liu K."/>
            <person name="Li S."/>
            <person name="Jiao N."/>
        </authorList>
    </citation>
    <scope>NUCLEOTIDE SEQUENCE [LARGE SCALE GENOMIC DNA]</scope>
    <source>
        <strain evidence="3 4">JLT2015</strain>
    </source>
</reference>
<protein>
    <submittedName>
        <fullName evidence="3">Uncharacterized protein</fullName>
    </submittedName>
</protein>
<sequence>MRVADNGATLRFMDSVTHRGHVEVAGAQLGAALTLEPGQVTLEVASPSDTPNMPERLELVRFTSNTGYFTLTDLFRRNHNMRLGVAGLSTYSAALAFESAHFEKQAEIKARTWSMHVGDIAKILHVNGVLQQMTLPDKGGVIMNYTVSSPSPVALECPSAGLTVILGQHIKTGGNVVDGPTLTLTYPADIAFPDEVDVDVALRNMHRIRQLLSLVMGRVLPIASASMKLPQEGNPHEVGIHGLLMTEVSQKPADPILKANTAGILAPILDLWLARYDDLEDAIRLHMSGLEQRNLPPELRFQIFVQALEALHRRTATTVAASIDSAPILVALRERSIPNDVVDRVAGVLAHAHEPGLRQRLRYYWDKFEAEINTIRPSETRKSFIARVVATRNHYAHRTDRDEQVLSGADLWDATETVKVMSHMALLSEAGADTRGIGSSILDRRFAEYAIRE</sequence>
<evidence type="ECO:0000259" key="2">
    <source>
        <dbReference type="Pfam" id="PF18862"/>
    </source>
</evidence>
<comment type="caution">
    <text evidence="3">The sequence shown here is derived from an EMBL/GenBank/DDBJ whole genome shotgun (WGS) entry which is preliminary data.</text>
</comment>
<dbReference type="InterPro" id="IPR041223">
    <property type="entry name" value="ApeA_NTD"/>
</dbReference>
<dbReference type="Pfam" id="PF18862">
    <property type="entry name" value="ApeA_NTD1"/>
    <property type="match status" value="1"/>
</dbReference>
<name>M2U1X4_9SPHN</name>
<evidence type="ECO:0000313" key="3">
    <source>
        <dbReference type="EMBL" id="EMD81808.1"/>
    </source>
</evidence>
<feature type="domain" description="Apea-like HEPN" evidence="1">
    <location>
        <begin position="304"/>
        <end position="433"/>
    </location>
</feature>
<dbReference type="AlphaFoldDB" id="M2U1X4"/>
<dbReference type="EMBL" id="AMRV01000014">
    <property type="protein sequence ID" value="EMD81808.1"/>
    <property type="molecule type" value="Genomic_DNA"/>
</dbReference>
<dbReference type="OrthoDB" id="8478135at2"/>
<proteinExistence type="predicted"/>
<feature type="domain" description="ApeA N-terminal" evidence="2">
    <location>
        <begin position="61"/>
        <end position="236"/>
    </location>
</feature>
<gene>
    <name evidence="3" type="ORF">C725_2790</name>
</gene>
<organism evidence="3 4">
    <name type="scientific">Pacificimonas flava</name>
    <dbReference type="NCBI Taxonomy" id="1234595"/>
    <lineage>
        <taxon>Bacteria</taxon>
        <taxon>Pseudomonadati</taxon>
        <taxon>Pseudomonadota</taxon>
        <taxon>Alphaproteobacteria</taxon>
        <taxon>Sphingomonadales</taxon>
        <taxon>Sphingosinicellaceae</taxon>
        <taxon>Pacificimonas</taxon>
    </lineage>
</organism>
<dbReference type="Proteomes" id="UP000011717">
    <property type="component" value="Unassembled WGS sequence"/>
</dbReference>